<dbReference type="Pfam" id="PF24564">
    <property type="entry name" value="DUF7605"/>
    <property type="match status" value="1"/>
</dbReference>
<evidence type="ECO:0000259" key="2">
    <source>
        <dbReference type="Pfam" id="PF00350"/>
    </source>
</evidence>
<name>A0A2J5HTX0_9EURO</name>
<dbReference type="Pfam" id="PF00350">
    <property type="entry name" value="Dynamin_N"/>
    <property type="match status" value="1"/>
</dbReference>
<evidence type="ECO:0000259" key="3">
    <source>
        <dbReference type="Pfam" id="PF24564"/>
    </source>
</evidence>
<evidence type="ECO:0000256" key="1">
    <source>
        <dbReference type="SAM" id="MobiDB-lite"/>
    </source>
</evidence>
<dbReference type="PANTHER" id="PTHR36681">
    <property type="entry name" value="NUCLEAR GTPASE, GERMINAL CENTER-ASSOCIATED, TANDEM DUPLICATE 3"/>
    <property type="match status" value="1"/>
</dbReference>
<dbReference type="PANTHER" id="PTHR36681:SF3">
    <property type="entry name" value="NUCLEAR GTPASE, GERMINAL CENTER-ASSOCIATED, TANDEM DUPLICATE 3"/>
    <property type="match status" value="1"/>
</dbReference>
<dbReference type="Proteomes" id="UP000235023">
    <property type="component" value="Unassembled WGS sequence"/>
</dbReference>
<dbReference type="Gene3D" id="3.40.50.300">
    <property type="entry name" value="P-loop containing nucleotide triphosphate hydrolases"/>
    <property type="match status" value="1"/>
</dbReference>
<accession>A0A2J5HTX0</accession>
<feature type="region of interest" description="Disordered" evidence="1">
    <location>
        <begin position="1"/>
        <end position="20"/>
    </location>
</feature>
<evidence type="ECO:0000313" key="4">
    <source>
        <dbReference type="EMBL" id="PLN80725.1"/>
    </source>
</evidence>
<evidence type="ECO:0000313" key="5">
    <source>
        <dbReference type="Proteomes" id="UP000235023"/>
    </source>
</evidence>
<proteinExistence type="predicted"/>
<keyword evidence="5" id="KW-1185">Reference proteome</keyword>
<dbReference type="AlphaFoldDB" id="A0A2J5HTX0"/>
<feature type="domain" description="Dynamin N-terminal" evidence="2">
    <location>
        <begin position="77"/>
        <end position="340"/>
    </location>
</feature>
<protein>
    <recommendedName>
        <fullName evidence="6">P-loop containing nucleoside triphosphate hydrolase protein</fullName>
    </recommendedName>
</protein>
<feature type="domain" description="DUF7605" evidence="3">
    <location>
        <begin position="565"/>
        <end position="746"/>
    </location>
</feature>
<dbReference type="SUPFAM" id="SSF52540">
    <property type="entry name" value="P-loop containing nucleoside triphosphate hydrolases"/>
    <property type="match status" value="1"/>
</dbReference>
<dbReference type="InterPro" id="IPR056024">
    <property type="entry name" value="DUF7605"/>
</dbReference>
<dbReference type="InterPro" id="IPR027417">
    <property type="entry name" value="P-loop_NTPase"/>
</dbReference>
<evidence type="ECO:0008006" key="6">
    <source>
        <dbReference type="Google" id="ProtNLM"/>
    </source>
</evidence>
<gene>
    <name evidence="4" type="ORF">BDW42DRAFT_170368</name>
</gene>
<sequence length="830" mass="93730">MEVDDQTDAPHHEPLSSAPIYNSQLQNGLGEVKNLLGEIANTMCLSGLTDDPNTSLHKLHNETKKASEFRYPETRTVGLIGDSGVGKSSVINSLLDQANLARSSRDGSACTCVVTEFRHSGNDHDAFTIEAEFMNSDEVKELLEELLQSVRQFHTDSLYQQLRSAEEQASCREKSDRAWEALESLFNNEPEMSLEYVSRDEEGAELAILNQLERWALLGSAHRPGGPNSLEYTAVCTCLDECKQQLDTLTADSPEGNRPALWPFIKLIKVYLDAPILRTGLVLADLPGLRDMNYARVRATEQYLNHKCDEVFIVTNIARCITDQSIPDIISRCRESQPRRIICTRSEDVSPEETARGQSRIALRVREMNQGIEQIREQQRDASIRKQRAVGPERTQIILEEETLRERMKALNLERTHLLVQERNTRITRELATKYLNERVFCVSNSLYGEYRDDPQEHAEAYLQLSGVRQLRSYCQLVPADAQLRATSAFLQHQVPAHLMSLRQWALSGADSVTVEKAATLRRVLGDVEAALRQNYMSREAPLPTTQGSVNRLFDQDILNSIRNRDSAWTAHSVRVSEEWRAWHHMTYAAWCRNYGTYRTKAQAHCCWNDALIQKPRDCLSPVWDQIIDYLESSVRTLVSETSRTFRRMQRVLAEHQNLAPQALGNLLTGLEARQKCIADEIHDAFANIVHHMCLIRRDVLFGHASSVMTGLMRSAYISCNRASGTGSDRIRKDTICDHLTHSRLFANYLRINRQMYQSATVASFDALEQKVHEQVQMAIRDVQAVVAADGEAPEAEQAPALAEAMGRQVSCALESVARVQAVLEGLVSQ</sequence>
<dbReference type="EMBL" id="KZ559544">
    <property type="protein sequence ID" value="PLN80725.1"/>
    <property type="molecule type" value="Genomic_DNA"/>
</dbReference>
<dbReference type="OrthoDB" id="3598281at2759"/>
<dbReference type="InterPro" id="IPR045063">
    <property type="entry name" value="Dynamin_N"/>
</dbReference>
<reference evidence="5" key="1">
    <citation type="submission" date="2017-12" db="EMBL/GenBank/DDBJ databases">
        <authorList>
            <consortium name="DOE Joint Genome Institute"/>
            <person name="Mondo S.J."/>
            <person name="Kjaerbolling I."/>
            <person name="Vesth T.C."/>
            <person name="Frisvad J.C."/>
            <person name="Nybo J.L."/>
            <person name="Theobald S."/>
            <person name="Kuo A."/>
            <person name="Bowyer P."/>
            <person name="Matsuda Y."/>
            <person name="Lyhne E.K."/>
            <person name="Kogle M.E."/>
            <person name="Clum A."/>
            <person name="Lipzen A."/>
            <person name="Salamov A."/>
            <person name="Ngan C.Y."/>
            <person name="Daum C."/>
            <person name="Chiniquy J."/>
            <person name="Barry K."/>
            <person name="LaButti K."/>
            <person name="Haridas S."/>
            <person name="Simmons B.A."/>
            <person name="Magnuson J.K."/>
            <person name="Mortensen U.H."/>
            <person name="Larsen T.O."/>
            <person name="Grigoriev I.V."/>
            <person name="Baker S.E."/>
            <person name="Andersen M.R."/>
            <person name="Nordberg H.P."/>
            <person name="Cantor M.N."/>
            <person name="Hua S.X."/>
        </authorList>
    </citation>
    <scope>NUCLEOTIDE SEQUENCE [LARGE SCALE GENOMIC DNA]</scope>
    <source>
        <strain evidence="5">IBT 19404</strain>
    </source>
</reference>
<organism evidence="4 5">
    <name type="scientific">Aspergillus taichungensis</name>
    <dbReference type="NCBI Taxonomy" id="482145"/>
    <lineage>
        <taxon>Eukaryota</taxon>
        <taxon>Fungi</taxon>
        <taxon>Dikarya</taxon>
        <taxon>Ascomycota</taxon>
        <taxon>Pezizomycotina</taxon>
        <taxon>Eurotiomycetes</taxon>
        <taxon>Eurotiomycetidae</taxon>
        <taxon>Eurotiales</taxon>
        <taxon>Aspergillaceae</taxon>
        <taxon>Aspergillus</taxon>
        <taxon>Aspergillus subgen. Circumdati</taxon>
    </lineage>
</organism>